<evidence type="ECO:0000313" key="2">
    <source>
        <dbReference type="Proteomes" id="UP000320216"/>
    </source>
</evidence>
<dbReference type="PANTHER" id="PTHR14136">
    <property type="entry name" value="BTB_POZ DOMAIN-CONTAINING PROTEIN KCTD9"/>
    <property type="match status" value="1"/>
</dbReference>
<evidence type="ECO:0000313" key="1">
    <source>
        <dbReference type="EMBL" id="QDZ16317.1"/>
    </source>
</evidence>
<proteinExistence type="predicted"/>
<dbReference type="AlphaFoldDB" id="A0A5B8M704"/>
<dbReference type="OrthoDB" id="2579959at2"/>
<accession>A0A5B8M704</accession>
<dbReference type="SUPFAM" id="SSF141571">
    <property type="entry name" value="Pentapeptide repeat-like"/>
    <property type="match status" value="1"/>
</dbReference>
<protein>
    <submittedName>
        <fullName evidence="1">Pentapeptide repeat-containing protein</fullName>
    </submittedName>
</protein>
<keyword evidence="2" id="KW-1185">Reference proteome</keyword>
<dbReference type="Proteomes" id="UP000320216">
    <property type="component" value="Chromosome"/>
</dbReference>
<dbReference type="PANTHER" id="PTHR14136:SF17">
    <property type="entry name" value="BTB_POZ DOMAIN-CONTAINING PROTEIN KCTD9"/>
    <property type="match status" value="1"/>
</dbReference>
<sequence>MTRALITPRRATTMSSCRMRATAVSRSACRAASAVSTIPIAPSMTSRIRRCVAVCNISERRVNGRGVCRACYRRAMPRPKPVNAPRLDRLLLDDLTDAVPTTLRAHGDFEALAFVSADEPHALQGADLPGLGLSECTLTGLDLSYVRMIDSHLRETRFDGVTASVLAAQGGDWRDVELRSSRIGAVELYESAWHSVRLHGCKLGFVNLRASELVDVVFEDCTIDELDLGDVKATRVGFEGCRIGVLEASHARLVDVDLRGCDLDQVRGVASLRGAVVSFDQLLGLAPALAAELGLRVE</sequence>
<dbReference type="Gene3D" id="2.160.20.80">
    <property type="entry name" value="E3 ubiquitin-protein ligase SopA"/>
    <property type="match status" value="1"/>
</dbReference>
<name>A0A5B8M704_9MICO</name>
<dbReference type="EMBL" id="CP042305">
    <property type="protein sequence ID" value="QDZ16317.1"/>
    <property type="molecule type" value="Genomic_DNA"/>
</dbReference>
<dbReference type="InterPro" id="IPR051082">
    <property type="entry name" value="Pentapeptide-BTB/POZ_domain"/>
</dbReference>
<reference evidence="1 2" key="1">
    <citation type="submission" date="2019-07" db="EMBL/GenBank/DDBJ databases">
        <title>Full genome sequence of Humibacter sp. WJ7-1.</title>
        <authorList>
            <person name="Im W.-T."/>
        </authorList>
    </citation>
    <scope>NUCLEOTIDE SEQUENCE [LARGE SCALE GENOMIC DNA]</scope>
    <source>
        <strain evidence="1 2">WJ7-1</strain>
    </source>
</reference>
<dbReference type="KEGG" id="huw:FPZ11_17555"/>
<gene>
    <name evidence="1" type="ORF">FPZ11_17555</name>
</gene>
<organism evidence="1 2">
    <name type="scientific">Humibacter ginsenosidimutans</name>
    <dbReference type="NCBI Taxonomy" id="2599293"/>
    <lineage>
        <taxon>Bacteria</taxon>
        <taxon>Bacillati</taxon>
        <taxon>Actinomycetota</taxon>
        <taxon>Actinomycetes</taxon>
        <taxon>Micrococcales</taxon>
        <taxon>Microbacteriaceae</taxon>
        <taxon>Humibacter</taxon>
    </lineage>
</organism>